<evidence type="ECO:0000313" key="1">
    <source>
        <dbReference type="EMBL" id="MBB5050289.1"/>
    </source>
</evidence>
<protein>
    <submittedName>
        <fullName evidence="1">Acyl dehydratase</fullName>
    </submittedName>
</protein>
<comment type="caution">
    <text evidence="1">The sequence shown here is derived from an EMBL/GenBank/DDBJ whole genome shotgun (WGS) entry which is preliminary data.</text>
</comment>
<evidence type="ECO:0000313" key="2">
    <source>
        <dbReference type="Proteomes" id="UP000521227"/>
    </source>
</evidence>
<sequence length="265" mass="29032">MTALKPHSIHAYNLAKNSENKMHDDSVARRFGFQGGLVPGVDVFAYMTHMPVAKWGRAFLERGLMDGRFFKPVYDGETAVVTAEEIDGGLAIKVESRGELCASGTASMPSDTPKISLSDFQVVQPVGKHAPADEKTYQTGKWLAIPPFTLGAQGSSEYLRDARETDPLYADEKIVHTGMLLRTMNWALMENAILGPWIHVGSTIRYLAAASVEDELTARAKVTGNYDRKGHKFVELDGLIVANGSKPIAHCQHVAIYQPRETMAA</sequence>
<dbReference type="RefSeq" id="WP_184082134.1">
    <property type="nucleotide sequence ID" value="NZ_JACHIJ010000001.1"/>
</dbReference>
<proteinExistence type="predicted"/>
<dbReference type="Gene3D" id="3.10.129.10">
    <property type="entry name" value="Hotdog Thioesterase"/>
    <property type="match status" value="2"/>
</dbReference>
<accession>A0A840MP97</accession>
<name>A0A840MP97_9BRAD</name>
<dbReference type="InterPro" id="IPR029069">
    <property type="entry name" value="HotDog_dom_sf"/>
</dbReference>
<dbReference type="CDD" id="cd03440">
    <property type="entry name" value="hot_dog"/>
    <property type="match status" value="1"/>
</dbReference>
<dbReference type="EMBL" id="JACHIJ010000001">
    <property type="protein sequence ID" value="MBB5050289.1"/>
    <property type="molecule type" value="Genomic_DNA"/>
</dbReference>
<dbReference type="SUPFAM" id="SSF54637">
    <property type="entry name" value="Thioesterase/thiol ester dehydrase-isomerase"/>
    <property type="match status" value="2"/>
</dbReference>
<gene>
    <name evidence="1" type="ORF">HNQ36_000237</name>
</gene>
<organism evidence="1 2">
    <name type="scientific">Afipia massiliensis</name>
    <dbReference type="NCBI Taxonomy" id="211460"/>
    <lineage>
        <taxon>Bacteria</taxon>
        <taxon>Pseudomonadati</taxon>
        <taxon>Pseudomonadota</taxon>
        <taxon>Alphaproteobacteria</taxon>
        <taxon>Hyphomicrobiales</taxon>
        <taxon>Nitrobacteraceae</taxon>
        <taxon>Afipia</taxon>
    </lineage>
</organism>
<dbReference type="AlphaFoldDB" id="A0A840MP97"/>
<reference evidence="1 2" key="1">
    <citation type="submission" date="2020-08" db="EMBL/GenBank/DDBJ databases">
        <title>Genomic Encyclopedia of Type Strains, Phase IV (KMG-IV): sequencing the most valuable type-strain genomes for metagenomic binning, comparative biology and taxonomic classification.</title>
        <authorList>
            <person name="Goeker M."/>
        </authorList>
    </citation>
    <scope>NUCLEOTIDE SEQUENCE [LARGE SCALE GENOMIC DNA]</scope>
    <source>
        <strain evidence="1 2">DSM 17498</strain>
    </source>
</reference>
<dbReference type="Proteomes" id="UP000521227">
    <property type="component" value="Unassembled WGS sequence"/>
</dbReference>